<dbReference type="STRING" id="317619.GCA_000332315_01640"/>
<dbReference type="RefSeq" id="WP_016924808.1">
    <property type="nucleotide sequence ID" value="NZ_KB235936.1"/>
</dbReference>
<proteinExistence type="predicted"/>
<evidence type="ECO:0000313" key="2">
    <source>
        <dbReference type="Proteomes" id="UP000034681"/>
    </source>
</evidence>
<comment type="caution">
    <text evidence="1">The sequence shown here is derived from an EMBL/GenBank/DDBJ whole genome shotgun (WGS) entry which is preliminary data.</text>
</comment>
<reference evidence="1" key="1">
    <citation type="submission" date="2012-04" db="EMBL/GenBank/DDBJ databases">
        <authorList>
            <person name="Borisov I.G."/>
            <person name="Ivanikova N.V."/>
            <person name="Pinevich A.V."/>
        </authorList>
    </citation>
    <scope>NUCLEOTIDE SEQUENCE</scope>
    <source>
        <strain evidence="1">CALU 1027</strain>
    </source>
</reference>
<dbReference type="Proteomes" id="UP000034681">
    <property type="component" value="Unassembled WGS sequence"/>
</dbReference>
<organism evidence="1 2">
    <name type="scientific">Prochlorothrix hollandica PCC 9006 = CALU 1027</name>
    <dbReference type="NCBI Taxonomy" id="317619"/>
    <lineage>
        <taxon>Bacteria</taxon>
        <taxon>Bacillati</taxon>
        <taxon>Cyanobacteriota</taxon>
        <taxon>Cyanophyceae</taxon>
        <taxon>Prochlorotrichales</taxon>
        <taxon>Prochlorotrichaceae</taxon>
        <taxon>Prochlorothrix</taxon>
    </lineage>
</organism>
<accession>A0A0M2PU77</accession>
<dbReference type="EMBL" id="AJTX02000007">
    <property type="protein sequence ID" value="KKI98667.1"/>
    <property type="molecule type" value="Genomic_DNA"/>
</dbReference>
<keyword evidence="2" id="KW-1185">Reference proteome</keyword>
<gene>
    <name evidence="1" type="ORF">PROH_17585</name>
</gene>
<name>A0A0M2PU77_PROHO</name>
<evidence type="ECO:0000313" key="1">
    <source>
        <dbReference type="EMBL" id="KKI98667.1"/>
    </source>
</evidence>
<sequence length="59" mass="6350">MVEAAIPDIPGVLGQFPQCHSRHDRRHDRPTIAATIAATSPLSPGIPFLVLSPEFYASP</sequence>
<protein>
    <submittedName>
        <fullName evidence="1">Uncharacterized protein</fullName>
    </submittedName>
</protein>
<dbReference type="AlphaFoldDB" id="A0A0M2PU77"/>